<evidence type="ECO:0000313" key="2">
    <source>
        <dbReference type="Proteomes" id="UP001374535"/>
    </source>
</evidence>
<reference evidence="1 2" key="1">
    <citation type="journal article" date="2023" name="Life. Sci Alliance">
        <title>Evolutionary insights into 3D genome organization and epigenetic landscape of Vigna mungo.</title>
        <authorList>
            <person name="Junaid A."/>
            <person name="Singh B."/>
            <person name="Bhatia S."/>
        </authorList>
    </citation>
    <scope>NUCLEOTIDE SEQUENCE [LARGE SCALE GENOMIC DNA]</scope>
    <source>
        <strain evidence="1">Urdbean</strain>
    </source>
</reference>
<sequence>MTNSSLIEGCPVVRYNHMRILRLRARNHKFAKLINRAFIRSKGFHLSSIASSQTRNFPERNAFQFNLSQRLTAIQHGLVKPSPRTFPFSSRINSKGIENNGKCGETAVCRL</sequence>
<accession>A0AAQ3N9N2</accession>
<name>A0AAQ3N9N2_VIGMU</name>
<dbReference type="Proteomes" id="UP001374535">
    <property type="component" value="Chromosome 6"/>
</dbReference>
<evidence type="ECO:0000313" key="1">
    <source>
        <dbReference type="EMBL" id="WVZ04648.1"/>
    </source>
</evidence>
<dbReference type="AlphaFoldDB" id="A0AAQ3N9N2"/>
<dbReference type="EMBL" id="CP144695">
    <property type="protein sequence ID" value="WVZ04648.1"/>
    <property type="molecule type" value="Genomic_DNA"/>
</dbReference>
<protein>
    <submittedName>
        <fullName evidence="1">Uncharacterized protein</fullName>
    </submittedName>
</protein>
<keyword evidence="2" id="KW-1185">Reference proteome</keyword>
<proteinExistence type="predicted"/>
<organism evidence="1 2">
    <name type="scientific">Vigna mungo</name>
    <name type="common">Black gram</name>
    <name type="synonym">Phaseolus mungo</name>
    <dbReference type="NCBI Taxonomy" id="3915"/>
    <lineage>
        <taxon>Eukaryota</taxon>
        <taxon>Viridiplantae</taxon>
        <taxon>Streptophyta</taxon>
        <taxon>Embryophyta</taxon>
        <taxon>Tracheophyta</taxon>
        <taxon>Spermatophyta</taxon>
        <taxon>Magnoliopsida</taxon>
        <taxon>eudicotyledons</taxon>
        <taxon>Gunneridae</taxon>
        <taxon>Pentapetalae</taxon>
        <taxon>rosids</taxon>
        <taxon>fabids</taxon>
        <taxon>Fabales</taxon>
        <taxon>Fabaceae</taxon>
        <taxon>Papilionoideae</taxon>
        <taxon>50 kb inversion clade</taxon>
        <taxon>NPAAA clade</taxon>
        <taxon>indigoferoid/millettioid clade</taxon>
        <taxon>Phaseoleae</taxon>
        <taxon>Vigna</taxon>
    </lineage>
</organism>
<gene>
    <name evidence="1" type="ORF">V8G54_017994</name>
</gene>